<protein>
    <submittedName>
        <fullName evidence="2">Uncharacterized protein</fullName>
    </submittedName>
</protein>
<name>A0A1E4SMB4_9ASCO</name>
<dbReference type="Proteomes" id="UP000094285">
    <property type="component" value="Unassembled WGS sequence"/>
</dbReference>
<evidence type="ECO:0000313" key="2">
    <source>
        <dbReference type="EMBL" id="ODV80650.1"/>
    </source>
</evidence>
<evidence type="ECO:0000256" key="1">
    <source>
        <dbReference type="SAM" id="Phobius"/>
    </source>
</evidence>
<accession>A0A1E4SMB4</accession>
<gene>
    <name evidence="2" type="ORF">CANTADRAFT_168257</name>
</gene>
<evidence type="ECO:0000313" key="3">
    <source>
        <dbReference type="Proteomes" id="UP000094285"/>
    </source>
</evidence>
<sequence length="140" mass="16476">MKWQKLDRIINYNLVIGLSCYLLPTISPIYLKVYFKESQIQQDACVILAIFYVSRNRLKQDWWQEYAKIQQIKGALNCPEGLKYVKKIKIEDWRCKNIHVDNFIWKLGESMPRSVSIITRTIEEDVECDCCILGQIIGLS</sequence>
<dbReference type="AlphaFoldDB" id="A0A1E4SMB4"/>
<dbReference type="GeneID" id="30980483"/>
<keyword evidence="3" id="KW-1185">Reference proteome</keyword>
<feature type="transmembrane region" description="Helical" evidence="1">
    <location>
        <begin position="12"/>
        <end position="31"/>
    </location>
</feature>
<keyword evidence="1" id="KW-1133">Transmembrane helix</keyword>
<dbReference type="EMBL" id="KV453910">
    <property type="protein sequence ID" value="ODV80650.1"/>
    <property type="molecule type" value="Genomic_DNA"/>
</dbReference>
<dbReference type="RefSeq" id="XP_020065772.1">
    <property type="nucleotide sequence ID" value="XM_020206346.1"/>
</dbReference>
<keyword evidence="1" id="KW-0812">Transmembrane</keyword>
<keyword evidence="1" id="KW-0472">Membrane</keyword>
<dbReference type="PROSITE" id="PS51257">
    <property type="entry name" value="PROKAR_LIPOPROTEIN"/>
    <property type="match status" value="1"/>
</dbReference>
<organism evidence="2 3">
    <name type="scientific">Suhomyces tanzawaensis NRRL Y-17324</name>
    <dbReference type="NCBI Taxonomy" id="984487"/>
    <lineage>
        <taxon>Eukaryota</taxon>
        <taxon>Fungi</taxon>
        <taxon>Dikarya</taxon>
        <taxon>Ascomycota</taxon>
        <taxon>Saccharomycotina</taxon>
        <taxon>Pichiomycetes</taxon>
        <taxon>Debaryomycetaceae</taxon>
        <taxon>Suhomyces</taxon>
    </lineage>
</organism>
<reference evidence="3" key="1">
    <citation type="submission" date="2016-05" db="EMBL/GenBank/DDBJ databases">
        <title>Comparative genomics of biotechnologically important yeasts.</title>
        <authorList>
            <consortium name="DOE Joint Genome Institute"/>
            <person name="Riley R."/>
            <person name="Haridas S."/>
            <person name="Wolfe K.H."/>
            <person name="Lopes M.R."/>
            <person name="Hittinger C.T."/>
            <person name="Goker M."/>
            <person name="Salamov A."/>
            <person name="Wisecaver J."/>
            <person name="Long T.M."/>
            <person name="Aerts A.L."/>
            <person name="Barry K."/>
            <person name="Choi C."/>
            <person name="Clum A."/>
            <person name="Coughlan A.Y."/>
            <person name="Deshpande S."/>
            <person name="Douglass A.P."/>
            <person name="Hanson S.J."/>
            <person name="Klenk H.-P."/>
            <person name="Labutti K."/>
            <person name="Lapidus A."/>
            <person name="Lindquist E."/>
            <person name="Lipzen A."/>
            <person name="Meier-Kolthoff J.P."/>
            <person name="Ohm R.A."/>
            <person name="Otillar R.P."/>
            <person name="Pangilinan J."/>
            <person name="Peng Y."/>
            <person name="Rokas A."/>
            <person name="Rosa C.A."/>
            <person name="Scheuner C."/>
            <person name="Sibirny A.A."/>
            <person name="Slot J.C."/>
            <person name="Stielow J.B."/>
            <person name="Sun H."/>
            <person name="Kurtzman C.P."/>
            <person name="Blackwell M."/>
            <person name="Grigoriev I.V."/>
            <person name="Jeffries T.W."/>
        </authorList>
    </citation>
    <scope>NUCLEOTIDE SEQUENCE [LARGE SCALE GENOMIC DNA]</scope>
    <source>
        <strain evidence="3">NRRL Y-17324</strain>
    </source>
</reference>
<proteinExistence type="predicted"/>